<keyword evidence="8" id="KW-1133">Transmembrane helix</keyword>
<evidence type="ECO:0000259" key="11">
    <source>
        <dbReference type="PROSITE" id="PS50109"/>
    </source>
</evidence>
<gene>
    <name evidence="12" type="ORF">RM877_26255</name>
</gene>
<evidence type="ECO:0000256" key="5">
    <source>
        <dbReference type="ARBA" id="ARBA00022679"/>
    </source>
</evidence>
<dbReference type="Gene3D" id="3.30.565.10">
    <property type="entry name" value="Histidine kinase-like ATPase, C-terminal domain"/>
    <property type="match status" value="1"/>
</dbReference>
<name>A0ABD5EU55_9ACTN</name>
<feature type="domain" description="Histidine kinase" evidence="11">
    <location>
        <begin position="250"/>
        <end position="454"/>
    </location>
</feature>
<dbReference type="InterPro" id="IPR036097">
    <property type="entry name" value="HisK_dim/P_sf"/>
</dbReference>
<dbReference type="Proteomes" id="UP001183535">
    <property type="component" value="Unassembled WGS sequence"/>
</dbReference>
<evidence type="ECO:0000256" key="9">
    <source>
        <dbReference type="ARBA" id="ARBA00023012"/>
    </source>
</evidence>
<dbReference type="GO" id="GO:0005886">
    <property type="term" value="C:plasma membrane"/>
    <property type="evidence" value="ECO:0007669"/>
    <property type="project" value="UniProtKB-SubCell"/>
</dbReference>
<protein>
    <recommendedName>
        <fullName evidence="3">histidine kinase</fullName>
        <ecNumber evidence="3">2.7.13.3</ecNumber>
    </recommendedName>
</protein>
<sequence>MTASPRRLAPRTLRGRLALVSVAAAALLLATLTVVFATVATRHVRSQADGRLRGTLAAVASTVDVSGGRVRVRETSHDDVLDSHVWIYDGARVVERPPSARHDPRLARAALRTARRRTATCATVGASDGHTGWRLCADGVVRGRPGVRVVAALDLTPYADSTDALVTGCAAFGVVTLACTYLLTRLSVGRALRPVAAMTDRAAQWSAVSSTGRFASADAPRELHRLGASLDVLLDRTRSVLRHEQQLTAELSHELRTPLTRIVAEVEMLRSRPRGADETRRAHDVIAAAASSMRSICDTLLTDSRAAAASSEAPGTCRVRTVLEGVAAAGRRAGITVLVDADPDLRAGVSGAVLERIVSPLHANALRYARTSVTLCARAAGDGVRVTVADDGPGVPPPFVPHLFRPGRRADPDDGHDGAGLGLALVVRLTRSVGGRVAYEPRGRGGRFVTELPG</sequence>
<dbReference type="PROSITE" id="PS50109">
    <property type="entry name" value="HIS_KIN"/>
    <property type="match status" value="1"/>
</dbReference>
<reference evidence="13" key="1">
    <citation type="submission" date="2023-07" db="EMBL/GenBank/DDBJ databases">
        <title>30 novel species of actinomycetes from the DSMZ collection.</title>
        <authorList>
            <person name="Nouioui I."/>
        </authorList>
    </citation>
    <scope>NUCLEOTIDE SEQUENCE [LARGE SCALE GENOMIC DNA]</scope>
    <source>
        <strain evidence="13">DSM 41981</strain>
    </source>
</reference>
<dbReference type="SMART" id="SM00388">
    <property type="entry name" value="HisKA"/>
    <property type="match status" value="1"/>
</dbReference>
<dbReference type="EMBL" id="JAVRES010000016">
    <property type="protein sequence ID" value="MDT0438193.1"/>
    <property type="molecule type" value="Genomic_DNA"/>
</dbReference>
<evidence type="ECO:0000256" key="10">
    <source>
        <dbReference type="ARBA" id="ARBA00023136"/>
    </source>
</evidence>
<dbReference type="InterPro" id="IPR003661">
    <property type="entry name" value="HisK_dim/P_dom"/>
</dbReference>
<dbReference type="SMART" id="SM00387">
    <property type="entry name" value="HATPase_c"/>
    <property type="match status" value="1"/>
</dbReference>
<evidence type="ECO:0000313" key="13">
    <source>
        <dbReference type="Proteomes" id="UP001183535"/>
    </source>
</evidence>
<keyword evidence="5" id="KW-0808">Transferase</keyword>
<keyword evidence="13" id="KW-1185">Reference proteome</keyword>
<dbReference type="CDD" id="cd00075">
    <property type="entry name" value="HATPase"/>
    <property type="match status" value="1"/>
</dbReference>
<proteinExistence type="predicted"/>
<keyword evidence="6" id="KW-0812">Transmembrane</keyword>
<evidence type="ECO:0000256" key="2">
    <source>
        <dbReference type="ARBA" id="ARBA00004236"/>
    </source>
</evidence>
<dbReference type="SUPFAM" id="SSF47384">
    <property type="entry name" value="Homodimeric domain of signal transducing histidine kinase"/>
    <property type="match status" value="1"/>
</dbReference>
<keyword evidence="4" id="KW-0597">Phosphoprotein</keyword>
<dbReference type="CDD" id="cd00082">
    <property type="entry name" value="HisKA"/>
    <property type="match status" value="1"/>
</dbReference>
<dbReference type="Gene3D" id="1.10.287.130">
    <property type="match status" value="1"/>
</dbReference>
<comment type="caution">
    <text evidence="12">The sequence shown here is derived from an EMBL/GenBank/DDBJ whole genome shotgun (WGS) entry which is preliminary data.</text>
</comment>
<keyword evidence="9" id="KW-0902">Two-component regulatory system</keyword>
<dbReference type="PANTHER" id="PTHR45436:SF5">
    <property type="entry name" value="SENSOR HISTIDINE KINASE TRCS"/>
    <property type="match status" value="1"/>
</dbReference>
<comment type="subcellular location">
    <subcellularLocation>
        <location evidence="2">Cell membrane</location>
    </subcellularLocation>
</comment>
<dbReference type="Pfam" id="PF00512">
    <property type="entry name" value="HisKA"/>
    <property type="match status" value="1"/>
</dbReference>
<dbReference type="InterPro" id="IPR005467">
    <property type="entry name" value="His_kinase_dom"/>
</dbReference>
<evidence type="ECO:0000256" key="7">
    <source>
        <dbReference type="ARBA" id="ARBA00022777"/>
    </source>
</evidence>
<dbReference type="EC" id="2.7.13.3" evidence="3"/>
<evidence type="ECO:0000313" key="12">
    <source>
        <dbReference type="EMBL" id="MDT0438193.1"/>
    </source>
</evidence>
<evidence type="ECO:0000256" key="6">
    <source>
        <dbReference type="ARBA" id="ARBA00022692"/>
    </source>
</evidence>
<dbReference type="GO" id="GO:0000160">
    <property type="term" value="P:phosphorelay signal transduction system"/>
    <property type="evidence" value="ECO:0007669"/>
    <property type="project" value="UniProtKB-KW"/>
</dbReference>
<dbReference type="PANTHER" id="PTHR45436">
    <property type="entry name" value="SENSOR HISTIDINE KINASE YKOH"/>
    <property type="match status" value="1"/>
</dbReference>
<keyword evidence="10" id="KW-0472">Membrane</keyword>
<organism evidence="12 13">
    <name type="scientific">Streptomyces doudnae</name>
    <dbReference type="NCBI Taxonomy" id="3075536"/>
    <lineage>
        <taxon>Bacteria</taxon>
        <taxon>Bacillati</taxon>
        <taxon>Actinomycetota</taxon>
        <taxon>Actinomycetes</taxon>
        <taxon>Kitasatosporales</taxon>
        <taxon>Streptomycetaceae</taxon>
        <taxon>Streptomyces</taxon>
    </lineage>
</organism>
<dbReference type="InterPro" id="IPR050428">
    <property type="entry name" value="TCS_sensor_his_kinase"/>
</dbReference>
<evidence type="ECO:0000256" key="8">
    <source>
        <dbReference type="ARBA" id="ARBA00022989"/>
    </source>
</evidence>
<evidence type="ECO:0000256" key="1">
    <source>
        <dbReference type="ARBA" id="ARBA00000085"/>
    </source>
</evidence>
<dbReference type="PRINTS" id="PR00344">
    <property type="entry name" value="BCTRLSENSOR"/>
</dbReference>
<keyword evidence="7 12" id="KW-0418">Kinase</keyword>
<dbReference type="RefSeq" id="WP_093834227.1">
    <property type="nucleotide sequence ID" value="NZ_JAVRES010000016.1"/>
</dbReference>
<dbReference type="Pfam" id="PF02518">
    <property type="entry name" value="HATPase_c"/>
    <property type="match status" value="1"/>
</dbReference>
<comment type="catalytic activity">
    <reaction evidence="1">
        <text>ATP + protein L-histidine = ADP + protein N-phospho-L-histidine.</text>
        <dbReference type="EC" id="2.7.13.3"/>
    </reaction>
</comment>
<dbReference type="AlphaFoldDB" id="A0ABD5EU55"/>
<dbReference type="InterPro" id="IPR003594">
    <property type="entry name" value="HATPase_dom"/>
</dbReference>
<dbReference type="GO" id="GO:0004673">
    <property type="term" value="F:protein histidine kinase activity"/>
    <property type="evidence" value="ECO:0007669"/>
    <property type="project" value="UniProtKB-EC"/>
</dbReference>
<evidence type="ECO:0000256" key="3">
    <source>
        <dbReference type="ARBA" id="ARBA00012438"/>
    </source>
</evidence>
<dbReference type="SUPFAM" id="SSF55874">
    <property type="entry name" value="ATPase domain of HSP90 chaperone/DNA topoisomerase II/histidine kinase"/>
    <property type="match status" value="1"/>
</dbReference>
<dbReference type="InterPro" id="IPR036890">
    <property type="entry name" value="HATPase_C_sf"/>
</dbReference>
<dbReference type="InterPro" id="IPR004358">
    <property type="entry name" value="Sig_transdc_His_kin-like_C"/>
</dbReference>
<accession>A0ABD5EU55</accession>
<evidence type="ECO:0000256" key="4">
    <source>
        <dbReference type="ARBA" id="ARBA00022553"/>
    </source>
</evidence>